<dbReference type="Gene3D" id="2.60.40.10">
    <property type="entry name" value="Immunoglobulins"/>
    <property type="match status" value="13"/>
</dbReference>
<proteinExistence type="predicted"/>
<evidence type="ECO:0000313" key="5">
    <source>
        <dbReference type="EMBL" id="KAI6660281.1"/>
    </source>
</evidence>
<feature type="domain" description="Ig-like" evidence="3">
    <location>
        <begin position="365"/>
        <end position="459"/>
    </location>
</feature>
<feature type="domain" description="Ig-like" evidence="3">
    <location>
        <begin position="2115"/>
        <end position="2213"/>
    </location>
</feature>
<feature type="domain" description="Ig-like" evidence="3">
    <location>
        <begin position="3086"/>
        <end position="3186"/>
    </location>
</feature>
<feature type="chain" id="PRO_5043664224" evidence="2">
    <location>
        <begin position="25"/>
        <end position="3444"/>
    </location>
</feature>
<name>A0AAV7KJZ4_9METZ</name>
<gene>
    <name evidence="5" type="ORF">LOD99_10419</name>
</gene>
<dbReference type="SMART" id="SM00060">
    <property type="entry name" value="FN3"/>
    <property type="match status" value="3"/>
</dbReference>
<evidence type="ECO:0000313" key="6">
    <source>
        <dbReference type="Proteomes" id="UP001165289"/>
    </source>
</evidence>
<protein>
    <submittedName>
        <fullName evidence="5">Titin isoform X20</fullName>
    </submittedName>
</protein>
<dbReference type="InterPro" id="IPR036116">
    <property type="entry name" value="FN3_sf"/>
</dbReference>
<keyword evidence="1" id="KW-1133">Transmembrane helix</keyword>
<dbReference type="CDD" id="cd00096">
    <property type="entry name" value="Ig"/>
    <property type="match status" value="2"/>
</dbReference>
<reference evidence="5 6" key="1">
    <citation type="journal article" date="2023" name="BMC Biol.">
        <title>The compact genome of the sponge Oopsacas minuta (Hexactinellida) is lacking key metazoan core genes.</title>
        <authorList>
            <person name="Santini S."/>
            <person name="Schenkelaars Q."/>
            <person name="Jourda C."/>
            <person name="Duchesne M."/>
            <person name="Belahbib H."/>
            <person name="Rocher C."/>
            <person name="Selva M."/>
            <person name="Riesgo A."/>
            <person name="Vervoort M."/>
            <person name="Leys S.P."/>
            <person name="Kodjabachian L."/>
            <person name="Le Bivic A."/>
            <person name="Borchiellini C."/>
            <person name="Claverie J.M."/>
            <person name="Renard E."/>
        </authorList>
    </citation>
    <scope>NUCLEOTIDE SEQUENCE [LARGE SCALE GENOMIC DNA]</scope>
    <source>
        <strain evidence="5">SPO-2</strain>
    </source>
</reference>
<feature type="domain" description="Ig-like" evidence="3">
    <location>
        <begin position="476"/>
        <end position="557"/>
    </location>
</feature>
<feature type="domain" description="Ig-like" evidence="3">
    <location>
        <begin position="2655"/>
        <end position="2748"/>
    </location>
</feature>
<accession>A0AAV7KJZ4</accession>
<feature type="domain" description="Ig-like" evidence="3">
    <location>
        <begin position="2330"/>
        <end position="2432"/>
    </location>
</feature>
<evidence type="ECO:0000259" key="3">
    <source>
        <dbReference type="PROSITE" id="PS50835"/>
    </source>
</evidence>
<dbReference type="PANTHER" id="PTHR46013:SF7">
    <property type="entry name" value="IG-LIKE DOMAIN-CONTAINING PROTEIN"/>
    <property type="match status" value="1"/>
</dbReference>
<feature type="domain" description="Ig-like" evidence="3">
    <location>
        <begin position="1295"/>
        <end position="1389"/>
    </location>
</feature>
<evidence type="ECO:0000256" key="1">
    <source>
        <dbReference type="SAM" id="Phobius"/>
    </source>
</evidence>
<feature type="domain" description="Ig-like" evidence="3">
    <location>
        <begin position="1822"/>
        <end position="1905"/>
    </location>
</feature>
<keyword evidence="2" id="KW-0732">Signal</keyword>
<comment type="caution">
    <text evidence="5">The sequence shown here is derived from an EMBL/GenBank/DDBJ whole genome shotgun (WGS) entry which is preliminary data.</text>
</comment>
<dbReference type="InterPro" id="IPR003598">
    <property type="entry name" value="Ig_sub2"/>
</dbReference>
<keyword evidence="1" id="KW-0812">Transmembrane</keyword>
<feature type="domain" description="Ig-like" evidence="3">
    <location>
        <begin position="2979"/>
        <end position="3071"/>
    </location>
</feature>
<dbReference type="InterPro" id="IPR036179">
    <property type="entry name" value="Ig-like_dom_sf"/>
</dbReference>
<dbReference type="InterPro" id="IPR013783">
    <property type="entry name" value="Ig-like_fold"/>
</dbReference>
<dbReference type="InterPro" id="IPR007110">
    <property type="entry name" value="Ig-like_dom"/>
</dbReference>
<dbReference type="EMBL" id="JAKMXF010000034">
    <property type="protein sequence ID" value="KAI6660281.1"/>
    <property type="molecule type" value="Genomic_DNA"/>
</dbReference>
<evidence type="ECO:0000259" key="4">
    <source>
        <dbReference type="PROSITE" id="PS50853"/>
    </source>
</evidence>
<dbReference type="InterPro" id="IPR003961">
    <property type="entry name" value="FN3_dom"/>
</dbReference>
<dbReference type="PANTHER" id="PTHR46013">
    <property type="entry name" value="VASCULAR CELL ADHESION MOLECULE 1"/>
    <property type="match status" value="1"/>
</dbReference>
<feature type="signal peptide" evidence="2">
    <location>
        <begin position="1"/>
        <end position="24"/>
    </location>
</feature>
<dbReference type="SUPFAM" id="SSF48726">
    <property type="entry name" value="Immunoglobulin"/>
    <property type="match status" value="15"/>
</dbReference>
<sequence length="3444" mass="379125">MFSLISRQLSYLVLLALLVCSLHAAIELSFFNDIPNTPQETIVFASDSLFYTGGLAHIDEFICTSDSPSTETVLWFDARGNEVSIGDGSGTSLYWTGTTSNKTLHTSDSSGNNLIDVENQGNNFTCRVDETSEEKVLGIYWVRSILDADGEVNNQLEGMRIYTKDDPPKISEFTLQRGFFDLDFSKQYKVQSLIGSTSITISPAPIEPAIIPPESIIDNVTFSNSRYCHFIGTSSNDFLYTTLFNGDFIPSTSPVLSLPQFGGATCIENGKQTSSFLGDIIPNLRFICPLVFNGNFINIDNLNLLTENEIVASSPPELPQINGRRLWVDFVSSMSISLRYDREYVCEDMYGTRLSFNLRVKGNYPLEILVSDLANDGILVGTNYINTEIPEILYCLAETDNTPITWLSETTADYTASVSALEVTNRTSIIPYRITPRAGRSDMFLNSTIALDREGYYTCSDGGTNDIRVGIFSLNPEAPIALVTPSESSQNISIINPINITCGVVNNSTHPPPIFFWTGPRTSSTGLLDTTGFQETDSGDYTCHSSNVVGGSNVTISILIVVPPPMLVATTDIPEYYFKDDKIQLFCNFSIAPNLESIITISWYMDSILIMNNSNGFHISETTLGEPWNYQSVLCLSSAIPSNTGQYTCSATVGRSNTTTSPPFNIEIEAAYLPDAAVIQFNRIGPISAHISWTATNRTRLTPEIYVVSYCQLPACDSYIESAPLSATYFFISEIIVETNYSVRVDATNRYGSVVGASRNFTTLFDRTLYFYDVNREAPSTTSNKTYFASGSVFRGGDIDYILFLVQDFYCVPQNPTTDIITWYAPDGELVTQGFVADSFFYTVDANGESTLYLNNALTASNDGRNFTCRINSNGFLFDYYFGVYFILDVYTTRSFGGNRLFSKDNPPVVREFVAQRGSFDIDLTQTYDVESLQSPSYPSFDWTFVPSLASPVTVPDMNILTDALFNDTSTCQLGYSSISGDFFSFSDKQFVIQTPVGNFTDGPPLIGSACIEDNTIAYVFTIGSGVDIAVVCPLLYGASFLDISPTQFIQYEYILNDFGNNSRRLLVDPARTSAVIAHERSYVCQDRYGTRSTFGARVDAITELQVFDSDTTTIPVSNNGMHITNQITLYCLSNSNLLEIEWYFNTNPNSSEVTYTLVSNDSMLQPYVSNPRAGRSDLIVSTKLPSNRQGYFYCRDSMDRMLNYSIFSQTPVSPVAVISLDVAQIQVIIGIDQLLVCGFSNSPHPNNTISYWEGTTSDSMNTILLLEMNSQVFTCISSNVFGQSTATIEITVIPPAPQEISSSLTTEGDIFITDTVEIVCEFSTLQNVTSSILIQWYHNNSLSVETGITTVNGRSTLIVSGANVSHSGDYHCVATVGGSLPTNSSPIQVTVYDAYAPDVISLTLSSITVFTAVVSWSGTIRDPELPETYSIAFSRVGSSEKVIHTAPMGSTTLKKSELLPNSEYEVHLNATNRFFTTQGSTALFKTSILRLYFMKGNEIIPIGAGSIFRGGIGSRIFDYVSEYHCFPDSPEQVITWYQPNGDVIPPGSSFNTGFYHIRNSTTGKSVFYPNDAVSFENEGNNYTCSFMGNSGEIVRSQFGIYYTKAFFTFTARGMRLYGPEDLIYEFVWQRGVFDFNFTQNYTIECLRDTLAQKDHWLFAPSSNTNTETLNVTLYDVQFDPTATCQYARCAPFSQFIAFSDKPFFIETTIPVAEVTVVLKRCLANNYEFNFQIGDSIDIRVTCPLVFGARFLDIGSDITLIQNEYTTDNPRRLYFDPVTIATLQQDREFVCEDMYGVRASFRVIVNGVNDIQVFASANSTVPETNDTNLIGESNIPDSLFCITGDASNAANWYVDSNPNRNTAESGIAVTADSTQLPYVLSPRTGRSDLVLSGTIRDEAEGYYSCVTNPQITLGIFLEQPIAPEAVITGNEESIEVVIGITTPILVCDKNNSPYPNPIYFWTGSVNSFTYMLDTSLLLESDSGVYTCTASNVVGLSSDTVTITVIPPPPQFVSIQLVAPLPVYVGDPFILQCQFSTLANVTSQINIDWYRDGTLLANSGDDSIVTTNAGSETTSELTVSNSMIILEDYQCRSTVGASQQTDSVTYTFNFTPPPTPMISVNPVDPPDLYVTQTINITCQVTTLARFQSGLRIVWYQNGSMLSTNGNVQISIINLDDTTTESTLSFGDLVLVNTGAYRCVAQVLSVLNSEAVSITTNIQVVQIPAPQFVSIQLVTPLPVYFSDPFTLQCQFSTLAIVTSQIVINWYRDGTLLTNSSGDSIVTTNTGNEAISKLTVSNSTTIQGDYQCKSKVGASQQTVSDTYTFNITPPPTPMISVNPVDPPDLYVTQTINITCQVTTLAVFRSGLRIVWYYNGSILNSNGSVSISTMNLNDTNTESTLTFGDIVLGNTGAYRCVAQVLSVLNSEAVSNTTNISVVQIPAPQFYSIQLVTTPPIYVNDIFTLQCQFSTVHNIKPQIVINWYRDGTLLANSGDDSIVTTNTENEATSELTVSNSMNIQEDYQCRSTVGASQQTDSVTYTFNFTSPPTPMISVNPVDPPDLYVTQTINITCQVTTLARFQSGLRIVWYQDGSMLSTNGNVQISIINLDDTTTESTLTFEDLVLGNTGAYHCVAQVLSVLNSEEGMSSTTNISVVQIPAPQFYSIQLVTTPPIYVNDIFTLQCQFSTVHNIKPQIVINWYRDGTLLANSGDDSIVTTNTENEATSELTVSNSINIQEDYQCRSTVGASQQTVSVTYTFNFTPPPTPMISVNPVDPPDLYVTQTINITCQVTTLAVFHSGLSIVWYFNGSILNSNGSVSIFTMNLNITSTESTLMLADLVLSNTGAYHCVAQVLGVLNSEEGVSSTTNVQVNLPPAAVFNSISSLTEDTILIGEELILVCEFTILSQFLQYLSINWYHSNTLLTASSNVLMEESVLGSDMLQSILTITNTAISNSGMYSCKATLLNYITTTSSLLSIEIVAVPTPMFVSIYASSQDPVYISDSFSLSCEFIISSMFISSLSIIWFHNDTTITSFSNIMITSSKNADNAVSTLSVSNAGLDKSGSYSCGASIPESIIQYSTLLQVNVLPIPAPEYVSIGLSKKPVYINASFQLYCTFNALTRILPYITINWYHNSTEVTSCHSRFLININHDNVRILNSTLSVQSSEECQAGAYHCDANFDQLNSVSENFQLSFNPDPYEQEITSLNVSSNNDKLYLQWTISKQPIADEYFRIKIIMQAADGSLKVTETILPCDVTCQGSKDVIYELTDIVINSLYLAEVTVINLYGQQSRIYIFDPQAILTDVSGTSQCPDVNISIVVPLIIIIMILISVIMAIFIIFIIWYVKFKKIVPKSQCKPMQSDKDYIGMSSKESASHGYYNLGPNRATEGESQFHAERTIIETNLEPTYAHIDEDGKVFEIEGKLIGEEKRDGDYEIMKCGDDPQSVTYSNLS</sequence>
<feature type="domain" description="Ig-like" evidence="3">
    <location>
        <begin position="1126"/>
        <end position="1214"/>
    </location>
</feature>
<keyword evidence="6" id="KW-1185">Reference proteome</keyword>
<dbReference type="Proteomes" id="UP001165289">
    <property type="component" value="Unassembled WGS sequence"/>
</dbReference>
<feature type="domain" description="Ig-like" evidence="3">
    <location>
        <begin position="2009"/>
        <end position="2106"/>
    </location>
</feature>
<feature type="domain" description="Ig-like" evidence="3">
    <location>
        <begin position="2224"/>
        <end position="2317"/>
    </location>
</feature>
<feature type="domain" description="Ig-like" evidence="3">
    <location>
        <begin position="1215"/>
        <end position="1292"/>
    </location>
</feature>
<organism evidence="5 6">
    <name type="scientific">Oopsacas minuta</name>
    <dbReference type="NCBI Taxonomy" id="111878"/>
    <lineage>
        <taxon>Eukaryota</taxon>
        <taxon>Metazoa</taxon>
        <taxon>Porifera</taxon>
        <taxon>Hexactinellida</taxon>
        <taxon>Hexasterophora</taxon>
        <taxon>Lyssacinosida</taxon>
        <taxon>Leucopsacidae</taxon>
        <taxon>Oopsacas</taxon>
    </lineage>
</organism>
<dbReference type="PROSITE" id="PS50853">
    <property type="entry name" value="FN3"/>
    <property type="match status" value="1"/>
</dbReference>
<feature type="domain" description="Ig-like" evidence="3">
    <location>
        <begin position="2439"/>
        <end position="2536"/>
    </location>
</feature>
<feature type="domain" description="Ig-like" evidence="3">
    <location>
        <begin position="2868"/>
        <end position="2970"/>
    </location>
</feature>
<dbReference type="InterPro" id="IPR003599">
    <property type="entry name" value="Ig_sub"/>
</dbReference>
<feature type="domain" description="Fibronectin type-III" evidence="4">
    <location>
        <begin position="674"/>
        <end position="766"/>
    </location>
</feature>
<feature type="domain" description="Ig-like" evidence="3">
    <location>
        <begin position="2761"/>
        <end position="2864"/>
    </location>
</feature>
<dbReference type="SMART" id="SM00409">
    <property type="entry name" value="IG"/>
    <property type="match status" value="16"/>
</dbReference>
<feature type="domain" description="Ig-like" evidence="3">
    <location>
        <begin position="38"/>
        <end position="138"/>
    </location>
</feature>
<feature type="domain" description="Ig-like" evidence="3">
    <location>
        <begin position="779"/>
        <end position="874"/>
    </location>
</feature>
<dbReference type="SUPFAM" id="SSF49265">
    <property type="entry name" value="Fibronectin type III"/>
    <property type="match status" value="1"/>
</dbReference>
<feature type="domain" description="Ig-like" evidence="3">
    <location>
        <begin position="2545"/>
        <end position="2648"/>
    </location>
</feature>
<feature type="domain" description="Ig-like" evidence="3">
    <location>
        <begin position="1923"/>
        <end position="2003"/>
    </location>
</feature>
<feature type="transmembrane region" description="Helical" evidence="1">
    <location>
        <begin position="3310"/>
        <end position="3337"/>
    </location>
</feature>
<evidence type="ECO:0000256" key="2">
    <source>
        <dbReference type="SAM" id="SignalP"/>
    </source>
</evidence>
<feature type="domain" description="Ig-like" evidence="3">
    <location>
        <begin position="565"/>
        <end position="665"/>
    </location>
</feature>
<keyword evidence="1" id="KW-0472">Membrane</keyword>
<dbReference type="PROSITE" id="PS50835">
    <property type="entry name" value="IG_LIKE"/>
    <property type="match status" value="21"/>
</dbReference>
<dbReference type="SMART" id="SM00408">
    <property type="entry name" value="IGc2"/>
    <property type="match status" value="6"/>
</dbReference>